<feature type="domain" description="HTH myb-type" evidence="8">
    <location>
        <begin position="9"/>
        <end position="65"/>
    </location>
</feature>
<dbReference type="AlphaFoldDB" id="A0AAN8Z7Y7"/>
<dbReference type="SUPFAM" id="SSF46689">
    <property type="entry name" value="Homeodomain-like"/>
    <property type="match status" value="1"/>
</dbReference>
<dbReference type="PROSITE" id="PS51294">
    <property type="entry name" value="HTH_MYB"/>
    <property type="match status" value="2"/>
</dbReference>
<evidence type="ECO:0000259" key="7">
    <source>
        <dbReference type="PROSITE" id="PS50090"/>
    </source>
</evidence>
<reference evidence="9 10" key="1">
    <citation type="submission" date="2023-12" db="EMBL/GenBank/DDBJ databases">
        <title>A high-quality genome assembly for Dillenia turbinata (Dilleniales).</title>
        <authorList>
            <person name="Chanderbali A."/>
        </authorList>
    </citation>
    <scope>NUCLEOTIDE SEQUENCE [LARGE SCALE GENOMIC DNA]</scope>
    <source>
        <strain evidence="9">LSX21</strain>
        <tissue evidence="9">Leaf</tissue>
    </source>
</reference>
<evidence type="ECO:0000256" key="2">
    <source>
        <dbReference type="ARBA" id="ARBA00022737"/>
    </source>
</evidence>
<dbReference type="Gene3D" id="1.10.10.60">
    <property type="entry name" value="Homeodomain-like"/>
    <property type="match status" value="2"/>
</dbReference>
<evidence type="ECO:0000256" key="6">
    <source>
        <dbReference type="ARBA" id="ARBA00023242"/>
    </source>
</evidence>
<feature type="domain" description="Myb-like" evidence="7">
    <location>
        <begin position="9"/>
        <end position="61"/>
    </location>
</feature>
<feature type="domain" description="Myb-like" evidence="7">
    <location>
        <begin position="62"/>
        <end position="134"/>
    </location>
</feature>
<comment type="caution">
    <text evidence="9">The sequence shown here is derived from an EMBL/GenBank/DDBJ whole genome shotgun (WGS) entry which is preliminary data.</text>
</comment>
<keyword evidence="10" id="KW-1185">Reference proteome</keyword>
<name>A0AAN8Z7Y7_9MAGN</name>
<dbReference type="GO" id="GO:0003677">
    <property type="term" value="F:DNA binding"/>
    <property type="evidence" value="ECO:0007669"/>
    <property type="project" value="UniProtKB-KW"/>
</dbReference>
<feature type="domain" description="HTH myb-type" evidence="8">
    <location>
        <begin position="110"/>
        <end position="138"/>
    </location>
</feature>
<dbReference type="CDD" id="cd00167">
    <property type="entry name" value="SANT"/>
    <property type="match status" value="2"/>
</dbReference>
<evidence type="ECO:0000256" key="4">
    <source>
        <dbReference type="ARBA" id="ARBA00023125"/>
    </source>
</evidence>
<keyword evidence="3" id="KW-0805">Transcription regulation</keyword>
<dbReference type="PANTHER" id="PTHR47994:SF5">
    <property type="entry name" value="F14D16.11-RELATED"/>
    <property type="match status" value="1"/>
</dbReference>
<dbReference type="EMBL" id="JBAMMX010000014">
    <property type="protein sequence ID" value="KAK6928261.1"/>
    <property type="molecule type" value="Genomic_DNA"/>
</dbReference>
<dbReference type="InterPro" id="IPR015495">
    <property type="entry name" value="Myb_TF_plants"/>
</dbReference>
<keyword evidence="2" id="KW-0677">Repeat</keyword>
<evidence type="ECO:0000256" key="1">
    <source>
        <dbReference type="ARBA" id="ARBA00004123"/>
    </source>
</evidence>
<dbReference type="PANTHER" id="PTHR47994">
    <property type="entry name" value="F14D16.11-RELATED"/>
    <property type="match status" value="1"/>
</dbReference>
<evidence type="ECO:0000256" key="5">
    <source>
        <dbReference type="ARBA" id="ARBA00023163"/>
    </source>
</evidence>
<dbReference type="Proteomes" id="UP001370490">
    <property type="component" value="Unassembled WGS sequence"/>
</dbReference>
<protein>
    <submittedName>
        <fullName evidence="9">SANT/Myb domain</fullName>
    </submittedName>
</protein>
<dbReference type="InterPro" id="IPR001005">
    <property type="entry name" value="SANT/Myb"/>
</dbReference>
<accession>A0AAN8Z7Y7</accession>
<keyword evidence="4" id="KW-0238">DNA-binding</keyword>
<dbReference type="SMART" id="SM00717">
    <property type="entry name" value="SANT"/>
    <property type="match status" value="2"/>
</dbReference>
<comment type="subcellular location">
    <subcellularLocation>
        <location evidence="1">Nucleus</location>
    </subcellularLocation>
</comment>
<evidence type="ECO:0000313" key="9">
    <source>
        <dbReference type="EMBL" id="KAK6928261.1"/>
    </source>
</evidence>
<proteinExistence type="predicted"/>
<dbReference type="InterPro" id="IPR009057">
    <property type="entry name" value="Homeodomain-like_sf"/>
</dbReference>
<dbReference type="Pfam" id="PF00249">
    <property type="entry name" value="Myb_DNA-binding"/>
    <property type="match status" value="2"/>
</dbReference>
<dbReference type="InterPro" id="IPR017930">
    <property type="entry name" value="Myb_dom"/>
</dbReference>
<dbReference type="PROSITE" id="PS50090">
    <property type="entry name" value="MYB_LIKE"/>
    <property type="match status" value="2"/>
</dbReference>
<dbReference type="FunFam" id="1.10.10.60:FF:000015">
    <property type="entry name" value="Transcription factor RAX3"/>
    <property type="match status" value="1"/>
</dbReference>
<evidence type="ECO:0000313" key="10">
    <source>
        <dbReference type="Proteomes" id="UP001370490"/>
    </source>
</evidence>
<evidence type="ECO:0000256" key="3">
    <source>
        <dbReference type="ARBA" id="ARBA00023015"/>
    </source>
</evidence>
<gene>
    <name evidence="9" type="ORF">RJ641_006852</name>
</gene>
<keyword evidence="6" id="KW-0539">Nucleus</keyword>
<dbReference type="GO" id="GO:0005634">
    <property type="term" value="C:nucleus"/>
    <property type="evidence" value="ECO:0007669"/>
    <property type="project" value="UniProtKB-SubCell"/>
</dbReference>
<keyword evidence="5" id="KW-0804">Transcription</keyword>
<sequence length="380" mass="42113">MGRPPCCDKSNVRKGAWTPEEDAKILAYVSKHGIGNWTLVPKKAGLNRCGKSCRLRWTNYLRPDLKHDNFTPQEEDLIVELHGAIGSRLVVGFLIHSLSFPLSHLCLDSRWSLIAKQLPGRTDNDVKNHWNTKLRKKLQKMGIDPITHKPMNQVVSDFESISCLTSIGNQPMPRLNRTANNSLLTLTNSPPSSLSPMESFCSIDLVMTPTLKQPENNPINDNHLLNVLAHLQVTNYDAPQPHYLSEVSSTSASLSSTSIPSPSFSVKAESGSQNQLSCQPSVVQVTPSSPSNWSDFLLGELSEFNPIKQQDGQDLRGLLSSTSTQFQMQNKMNENQNNGSIVGNHGEASSSTNSFIEIILDLDREMQKAFPEVLNGFSDY</sequence>
<evidence type="ECO:0000259" key="8">
    <source>
        <dbReference type="PROSITE" id="PS51294"/>
    </source>
</evidence>
<organism evidence="9 10">
    <name type="scientific">Dillenia turbinata</name>
    <dbReference type="NCBI Taxonomy" id="194707"/>
    <lineage>
        <taxon>Eukaryota</taxon>
        <taxon>Viridiplantae</taxon>
        <taxon>Streptophyta</taxon>
        <taxon>Embryophyta</taxon>
        <taxon>Tracheophyta</taxon>
        <taxon>Spermatophyta</taxon>
        <taxon>Magnoliopsida</taxon>
        <taxon>eudicotyledons</taxon>
        <taxon>Gunneridae</taxon>
        <taxon>Pentapetalae</taxon>
        <taxon>Dilleniales</taxon>
        <taxon>Dilleniaceae</taxon>
        <taxon>Dillenia</taxon>
    </lineage>
</organism>